<dbReference type="Proteomes" id="UP000595814">
    <property type="component" value="Chromosome"/>
</dbReference>
<organism evidence="1 2">
    <name type="scientific">Miniphocaeibacter halophilus</name>
    <dbReference type="NCBI Taxonomy" id="2931922"/>
    <lineage>
        <taxon>Bacteria</taxon>
        <taxon>Bacillati</taxon>
        <taxon>Bacillota</taxon>
        <taxon>Tissierellia</taxon>
        <taxon>Tissierellales</taxon>
        <taxon>Peptoniphilaceae</taxon>
        <taxon>Miniphocaeibacter</taxon>
    </lineage>
</organism>
<gene>
    <name evidence="1" type="ORF">JFY71_11395</name>
</gene>
<reference evidence="1 2" key="1">
    <citation type="journal article" date="2022" name="Int. J. Syst. Evol. Microbiol.">
        <title>Miniphocaeibacter halophilus sp. nov., an ammonium-tolerant acetate-producing bacterium isolated from a biogas system.</title>
        <authorList>
            <person name="Schnurer A."/>
            <person name="Singh A."/>
            <person name="Bi S."/>
            <person name="Qiao W."/>
            <person name="Westerholm M."/>
        </authorList>
    </citation>
    <scope>NUCLEOTIDE SEQUENCE [LARGE SCALE GENOMIC DNA]</scope>
    <source>
        <strain evidence="1 2">AMB_01</strain>
    </source>
</reference>
<sequence>MMTIVSIFILILMDQLSKILVTKFYLNSSFIIIPKTLSFLPKQNTHGSYLFNLMDYKASIALQITILILVFIVIIVLYKYLFHIMNSKIIKISLIFILAGSIGAAFDTIFGVEVGIFSTYIIGLYSILKIYILVLGQYF</sequence>
<accession>A0AC61MU34</accession>
<name>A0AC61MU34_9FIRM</name>
<protein>
    <submittedName>
        <fullName evidence="1">Signal peptidase II</fullName>
    </submittedName>
</protein>
<keyword evidence="2" id="KW-1185">Reference proteome</keyword>
<dbReference type="EMBL" id="CP066744">
    <property type="protein sequence ID" value="QQK07861.1"/>
    <property type="molecule type" value="Genomic_DNA"/>
</dbReference>
<evidence type="ECO:0000313" key="1">
    <source>
        <dbReference type="EMBL" id="QQK07861.1"/>
    </source>
</evidence>
<evidence type="ECO:0000313" key="2">
    <source>
        <dbReference type="Proteomes" id="UP000595814"/>
    </source>
</evidence>
<proteinExistence type="predicted"/>